<reference evidence="3 4" key="1">
    <citation type="submission" date="2021-03" db="EMBL/GenBank/DDBJ databases">
        <title>Enterococcal diversity collection.</title>
        <authorList>
            <person name="Gilmore M.S."/>
            <person name="Schwartzman J."/>
            <person name="Van Tyne D."/>
            <person name="Martin M."/>
            <person name="Earl A.M."/>
            <person name="Manson A.L."/>
            <person name="Straub T."/>
            <person name="Salamzade R."/>
            <person name="Saavedra J."/>
            <person name="Lebreton F."/>
            <person name="Prichula J."/>
            <person name="Schaufler K."/>
            <person name="Gaca A."/>
            <person name="Sgardioli B."/>
            <person name="Wagenaar J."/>
            <person name="Strong T."/>
        </authorList>
    </citation>
    <scope>NUCLEOTIDE SEQUENCE [LARGE SCALE GENOMIC DNA]</scope>
    <source>
        <strain evidence="3 4">MJM12</strain>
    </source>
</reference>
<dbReference type="InterPro" id="IPR021027">
    <property type="entry name" value="Transposase_put_HTH"/>
</dbReference>
<dbReference type="Proteomes" id="UP000664256">
    <property type="component" value="Unassembled WGS sequence"/>
</dbReference>
<feature type="domain" description="Transposase putative helix-turn-helix" evidence="2">
    <location>
        <begin position="8"/>
        <end position="45"/>
    </location>
</feature>
<name>A0ABS3H3M9_9ENTE</name>
<feature type="coiled-coil region" evidence="1">
    <location>
        <begin position="202"/>
        <end position="233"/>
    </location>
</feature>
<protein>
    <submittedName>
        <fullName evidence="3">Transposase</fullName>
    </submittedName>
</protein>
<dbReference type="RefSeq" id="WP_206902270.1">
    <property type="nucleotide sequence ID" value="NZ_JAFLVT010000001.1"/>
</dbReference>
<keyword evidence="4" id="KW-1185">Reference proteome</keyword>
<evidence type="ECO:0000313" key="4">
    <source>
        <dbReference type="Proteomes" id="UP000664256"/>
    </source>
</evidence>
<proteinExistence type="predicted"/>
<evidence type="ECO:0000259" key="2">
    <source>
        <dbReference type="Pfam" id="PF12323"/>
    </source>
</evidence>
<dbReference type="NCBIfam" id="NF040570">
    <property type="entry name" value="guided_TnpB"/>
    <property type="match status" value="1"/>
</dbReference>
<accession>A0ABS3H3M9</accession>
<evidence type="ECO:0000313" key="3">
    <source>
        <dbReference type="EMBL" id="MBO0448062.1"/>
    </source>
</evidence>
<dbReference type="EMBL" id="JAFLVT010000001">
    <property type="protein sequence ID" value="MBO0448062.1"/>
    <property type="molecule type" value="Genomic_DNA"/>
</dbReference>
<comment type="caution">
    <text evidence="3">The sequence shown here is derived from an EMBL/GenBank/DDBJ whole genome shotgun (WGS) entry which is preliminary data.</text>
</comment>
<dbReference type="Pfam" id="PF12323">
    <property type="entry name" value="HTH_OrfB_IS605"/>
    <property type="match status" value="1"/>
</dbReference>
<sequence length="321" mass="37589">MGKNQRKVLKAYKFRIYPTKAQQKFLIQTFGCVRFTYNTLLKQRQFNTIEASKKLTPAALKKEFPFLKLTDSLALANAQRNLARAFQNYYQGRSGHPKMKIKKSTWQSYTTNNQQQTIWLKDNLLKVPKLKQPIAVVCHRKVVGKIKSATITAKNLQQFYVSLLCEEEVCHLPKTKTEIELRFAPNQLVVGNQLKFCRQLCVNDLETKLKKAKRKLEIKAKSAQQRKVRLAEAKNYQKQKLKVQKLYHHKQQQKKAWIDELTMHLIKNYDFLYVEVPKNGIEGSFTLADWQSFLVKLQYKANWYGKKVIFLTAAKTVRKIS</sequence>
<evidence type="ECO:0000256" key="1">
    <source>
        <dbReference type="SAM" id="Coils"/>
    </source>
</evidence>
<gene>
    <name evidence="3" type="ORF">JZO76_00775</name>
</gene>
<organism evidence="3 4">
    <name type="scientific">Candidatus Enterococcus myersii</name>
    <dbReference type="NCBI Taxonomy" id="2815322"/>
    <lineage>
        <taxon>Bacteria</taxon>
        <taxon>Bacillati</taxon>
        <taxon>Bacillota</taxon>
        <taxon>Bacilli</taxon>
        <taxon>Lactobacillales</taxon>
        <taxon>Enterococcaceae</taxon>
        <taxon>Enterococcus</taxon>
    </lineage>
</organism>
<keyword evidence="1" id="KW-0175">Coiled coil</keyword>